<accession>A0A498CF55</accession>
<feature type="transmembrane region" description="Helical" evidence="7">
    <location>
        <begin position="310"/>
        <end position="331"/>
    </location>
</feature>
<dbReference type="Proteomes" id="UP000274786">
    <property type="component" value="Unassembled WGS sequence"/>
</dbReference>
<dbReference type="NCBIfam" id="NF005141">
    <property type="entry name" value="PRK06590.1"/>
    <property type="match status" value="1"/>
</dbReference>
<feature type="transmembrane region" description="Helical" evidence="7">
    <location>
        <begin position="370"/>
        <end position="390"/>
    </location>
</feature>
<feature type="transmembrane region" description="Helical" evidence="7">
    <location>
        <begin position="145"/>
        <end position="164"/>
    </location>
</feature>
<name>A0A498CF55_9GAMM</name>
<keyword evidence="2 5" id="KW-0812">Transmembrane</keyword>
<dbReference type="InterPro" id="IPR001750">
    <property type="entry name" value="ND/Mrp_TM"/>
</dbReference>
<feature type="domain" description="NADH-Ubiquinone oxidoreductase (complex I) chain 5 N-terminal" evidence="9">
    <location>
        <begin position="74"/>
        <end position="123"/>
    </location>
</feature>
<evidence type="ECO:0000259" key="8">
    <source>
        <dbReference type="Pfam" id="PF00361"/>
    </source>
</evidence>
<dbReference type="InterPro" id="IPR001516">
    <property type="entry name" value="Proton_antipo_N"/>
</dbReference>
<dbReference type="Pfam" id="PF00662">
    <property type="entry name" value="Proton_antipo_N"/>
    <property type="match status" value="1"/>
</dbReference>
<dbReference type="GO" id="GO:0042773">
    <property type="term" value="P:ATP synthesis coupled electron transport"/>
    <property type="evidence" value="ECO:0007669"/>
    <property type="project" value="InterPro"/>
</dbReference>
<evidence type="ECO:0000256" key="3">
    <source>
        <dbReference type="ARBA" id="ARBA00022989"/>
    </source>
</evidence>
<feature type="transmembrane region" description="Helical" evidence="7">
    <location>
        <begin position="280"/>
        <end position="298"/>
    </location>
</feature>
<feature type="transmembrane region" description="Helical" evidence="7">
    <location>
        <begin position="39"/>
        <end position="59"/>
    </location>
</feature>
<feature type="domain" description="NADH:quinone oxidoreductase/Mrp antiporter transmembrane" evidence="8">
    <location>
        <begin position="139"/>
        <end position="438"/>
    </location>
</feature>
<keyword evidence="4 7" id="KW-0472">Membrane</keyword>
<feature type="transmembrane region" description="Helical" evidence="7">
    <location>
        <begin position="450"/>
        <end position="471"/>
    </location>
</feature>
<dbReference type="GO" id="GO:0008137">
    <property type="term" value="F:NADH dehydrogenase (ubiquinone) activity"/>
    <property type="evidence" value="ECO:0007669"/>
    <property type="project" value="InterPro"/>
</dbReference>
<feature type="region of interest" description="Disordered" evidence="6">
    <location>
        <begin position="486"/>
        <end position="538"/>
    </location>
</feature>
<dbReference type="PRINTS" id="PR01434">
    <property type="entry name" value="NADHDHGNASE5"/>
</dbReference>
<evidence type="ECO:0000256" key="2">
    <source>
        <dbReference type="ARBA" id="ARBA00022692"/>
    </source>
</evidence>
<feature type="transmembrane region" description="Helical" evidence="7">
    <location>
        <begin position="618"/>
        <end position="644"/>
    </location>
</feature>
<dbReference type="InterPro" id="IPR003945">
    <property type="entry name" value="NU5C-like"/>
</dbReference>
<evidence type="ECO:0000256" key="7">
    <source>
        <dbReference type="SAM" id="Phobius"/>
    </source>
</evidence>
<feature type="transmembrane region" description="Helical" evidence="7">
    <location>
        <begin position="544"/>
        <end position="565"/>
    </location>
</feature>
<feature type="transmembrane region" description="Helical" evidence="7">
    <location>
        <begin position="241"/>
        <end position="259"/>
    </location>
</feature>
<dbReference type="Gene3D" id="1.20.5.2700">
    <property type="match status" value="1"/>
</dbReference>
<reference evidence="10 11" key="1">
    <citation type="submission" date="2018-10" db="EMBL/GenBank/DDBJ databases">
        <title>Comparative analysis of microorganisms from saline springs in Andes Mountain Range, Colombia.</title>
        <authorList>
            <person name="Rubin E."/>
        </authorList>
    </citation>
    <scope>NUCLEOTIDE SEQUENCE [LARGE SCALE GENOMIC DNA]</scope>
    <source>
        <strain evidence="10 11">USBA GBX 843</strain>
    </source>
</reference>
<dbReference type="PRINTS" id="PR01435">
    <property type="entry name" value="NPOXDRDTASE5"/>
</dbReference>
<comment type="subcellular location">
    <subcellularLocation>
        <location evidence="1">Endomembrane system</location>
        <topology evidence="1">Multi-pass membrane protein</topology>
    </subcellularLocation>
    <subcellularLocation>
        <location evidence="5">Membrane</location>
        <topology evidence="5">Multi-pass membrane protein</topology>
    </subcellularLocation>
</comment>
<feature type="transmembrane region" description="Helical" evidence="7">
    <location>
        <begin position="176"/>
        <end position="198"/>
    </location>
</feature>
<dbReference type="OrthoDB" id="9811798at2"/>
<feature type="transmembrane region" description="Helical" evidence="7">
    <location>
        <begin position="338"/>
        <end position="364"/>
    </location>
</feature>
<evidence type="ECO:0000259" key="9">
    <source>
        <dbReference type="Pfam" id="PF00662"/>
    </source>
</evidence>
<dbReference type="RefSeq" id="WP_121038406.1">
    <property type="nucleotide sequence ID" value="NZ_RCDC01000004.1"/>
</dbReference>
<organism evidence="10 11">
    <name type="scientific">Stenotrophomonas rhizophila</name>
    <dbReference type="NCBI Taxonomy" id="216778"/>
    <lineage>
        <taxon>Bacteria</taxon>
        <taxon>Pseudomonadati</taxon>
        <taxon>Pseudomonadota</taxon>
        <taxon>Gammaproteobacteria</taxon>
        <taxon>Lysobacterales</taxon>
        <taxon>Lysobacteraceae</taxon>
        <taxon>Stenotrophomonas</taxon>
    </lineage>
</organism>
<evidence type="ECO:0000313" key="11">
    <source>
        <dbReference type="Proteomes" id="UP000274786"/>
    </source>
</evidence>
<dbReference type="GO" id="GO:0016020">
    <property type="term" value="C:membrane"/>
    <property type="evidence" value="ECO:0007669"/>
    <property type="project" value="UniProtKB-SubCell"/>
</dbReference>
<evidence type="ECO:0000256" key="1">
    <source>
        <dbReference type="ARBA" id="ARBA00004127"/>
    </source>
</evidence>
<dbReference type="AlphaFoldDB" id="A0A498CF55"/>
<feature type="transmembrane region" description="Helical" evidence="7">
    <location>
        <begin position="122"/>
        <end position="139"/>
    </location>
</feature>
<dbReference type="GO" id="GO:0012505">
    <property type="term" value="C:endomembrane system"/>
    <property type="evidence" value="ECO:0007669"/>
    <property type="project" value="UniProtKB-SubCell"/>
</dbReference>
<keyword evidence="3 7" id="KW-1133">Transmembrane helix</keyword>
<gene>
    <name evidence="10" type="ORF">BCL79_1118</name>
</gene>
<evidence type="ECO:0000256" key="4">
    <source>
        <dbReference type="ARBA" id="ARBA00023136"/>
    </source>
</evidence>
<dbReference type="Pfam" id="PF00361">
    <property type="entry name" value="Proton_antipo_M"/>
    <property type="match status" value="1"/>
</dbReference>
<dbReference type="PANTHER" id="PTHR42829">
    <property type="entry name" value="NADH-UBIQUINONE OXIDOREDUCTASE CHAIN 5"/>
    <property type="match status" value="1"/>
</dbReference>
<dbReference type="PANTHER" id="PTHR42829:SF2">
    <property type="entry name" value="NADH-UBIQUINONE OXIDOREDUCTASE CHAIN 5"/>
    <property type="match status" value="1"/>
</dbReference>
<dbReference type="GO" id="GO:0003954">
    <property type="term" value="F:NADH dehydrogenase activity"/>
    <property type="evidence" value="ECO:0007669"/>
    <property type="project" value="TreeGrafter"/>
</dbReference>
<evidence type="ECO:0000256" key="6">
    <source>
        <dbReference type="SAM" id="MobiDB-lite"/>
    </source>
</evidence>
<feature type="transmembrane region" description="Helical" evidence="7">
    <location>
        <begin position="6"/>
        <end position="27"/>
    </location>
</feature>
<dbReference type="InterPro" id="IPR018393">
    <property type="entry name" value="NADHpl_OxRdtase_5_subgr"/>
</dbReference>
<dbReference type="EMBL" id="RCDC01000004">
    <property type="protein sequence ID" value="RLK56718.1"/>
    <property type="molecule type" value="Genomic_DNA"/>
</dbReference>
<feature type="transmembrane region" description="Helical" evidence="7">
    <location>
        <begin position="402"/>
        <end position="423"/>
    </location>
</feature>
<sequence length="746" mass="81245">MEITLSKSLLIAVVLAPLFGSIIAGLFGRQVGRAGAQAVTILGVAVSCVLSSYVLYMLLWGGAQPFNQNLYTFFDVGQYSAHVGFMVDKLTAMMMVVVTFVSFLVHVYTIGYMQDDPGYQRFFSYISLFTFSMLTLVMSNNFLQLFFGWEAVGLVSYLLIGFWFKRPTAIFANMKAFLVNRVGDFGFILGIAGVLWVFGTLDYATVFANAQVLGHPDALIQIWSGTIDLFGTSIPVMSEPVIWSVATVICICLFIGAMGKSAQVPLHVWLPDSMEGPTPISALIHAATMVTAGIFMVTRMSPLFELSQTALNFVLFIGATTAFFTGLIGIVQNDIKRVVAYSTLSQLGYMTVALGVSAYSAAVFHLMTHAFFKALLFLGAGSVIIAMHHEQDMRKMGGLRKYMPITFVTMWIGTLALVGTPFFSGFYSKDTIIEAAQHHAHVSSSWVATYGYWAVLGGVVVTSFYSFRLLFLTFHGKERFRDAHDAHGDAHDAHGDGHDDKHAGHGHDDHHAADAHAADAHHGDAHHDDHGHGHGAHEPHETPWVVTLPLILLAIPSMVIGFFSIGPMLYGTDWAGDHADAAIPGQVHSFFTGIVDFYDPARNTIGALAEEFHGPVAFAIHGMMAPAFILTVVGFLLAALFYLWKPELAGKARKTFAPIVSVLENKYGFDKLWIGGFAGGGIKLGKVSRAIDTNVVDGVVVNGSARLIDLAANLLRRTQSGFLYHYAFAMIIGLIALLGVLMHYLR</sequence>
<evidence type="ECO:0000313" key="10">
    <source>
        <dbReference type="EMBL" id="RLK56718.1"/>
    </source>
</evidence>
<protein>
    <submittedName>
        <fullName evidence="10">NADH dehydrogenase subunit L</fullName>
    </submittedName>
</protein>
<feature type="transmembrane region" description="Helical" evidence="7">
    <location>
        <begin position="723"/>
        <end position="745"/>
    </location>
</feature>
<evidence type="ECO:0000256" key="5">
    <source>
        <dbReference type="RuleBase" id="RU000320"/>
    </source>
</evidence>
<dbReference type="GO" id="GO:0015990">
    <property type="term" value="P:electron transport coupled proton transport"/>
    <property type="evidence" value="ECO:0007669"/>
    <property type="project" value="TreeGrafter"/>
</dbReference>
<comment type="caution">
    <text evidence="10">The sequence shown here is derived from an EMBL/GenBank/DDBJ whole genome shotgun (WGS) entry which is preliminary data.</text>
</comment>
<dbReference type="NCBIfam" id="TIGR01974">
    <property type="entry name" value="NDH_I_L"/>
    <property type="match status" value="1"/>
</dbReference>
<feature type="transmembrane region" description="Helical" evidence="7">
    <location>
        <begin position="90"/>
        <end position="110"/>
    </location>
</feature>
<proteinExistence type="predicted"/>